<evidence type="ECO:0000256" key="2">
    <source>
        <dbReference type="ARBA" id="ARBA00022801"/>
    </source>
</evidence>
<sequence>MQDNYKNNNYKTTSDSKVKTSYIIMPSDLNEKKNLYGGRLLDYADHLAGSVAIRHVRGSVITASVDSFDFIKPFHLGDFLLAEAFISGVGNKSMEIFIKFFGEDAITGERFLGAYCFYTFVATNLKEGETLAKIIPESEEEKKIMAGYEDRKKRNLDRVKRNEEFKNFIKLEY</sequence>
<dbReference type="GO" id="GO:0052816">
    <property type="term" value="F:long-chain fatty acyl-CoA hydrolase activity"/>
    <property type="evidence" value="ECO:0007669"/>
    <property type="project" value="TreeGrafter"/>
</dbReference>
<dbReference type="GO" id="GO:0005829">
    <property type="term" value="C:cytosol"/>
    <property type="evidence" value="ECO:0007669"/>
    <property type="project" value="TreeGrafter"/>
</dbReference>
<dbReference type="InterPro" id="IPR029069">
    <property type="entry name" value="HotDog_dom_sf"/>
</dbReference>
<dbReference type="Gene3D" id="3.10.129.10">
    <property type="entry name" value="Hotdog Thioesterase"/>
    <property type="match status" value="1"/>
</dbReference>
<gene>
    <name evidence="5" type="ORF">SAMN02745245_00494</name>
</gene>
<dbReference type="InterPro" id="IPR006683">
    <property type="entry name" value="Thioestr_dom"/>
</dbReference>
<evidence type="ECO:0000256" key="1">
    <source>
        <dbReference type="ARBA" id="ARBA00010458"/>
    </source>
</evidence>
<dbReference type="GO" id="GO:0009062">
    <property type="term" value="P:fatty acid catabolic process"/>
    <property type="evidence" value="ECO:0007669"/>
    <property type="project" value="TreeGrafter"/>
</dbReference>
<accession>A0A1M5PVK6</accession>
<name>A0A1M5PVK6_9FIRM</name>
<reference evidence="5 6" key="1">
    <citation type="submission" date="2016-11" db="EMBL/GenBank/DDBJ databases">
        <authorList>
            <person name="Jaros S."/>
            <person name="Januszkiewicz K."/>
            <person name="Wedrychowicz H."/>
        </authorList>
    </citation>
    <scope>NUCLEOTIDE SEQUENCE [LARGE SCALE GENOMIC DNA]</scope>
    <source>
        <strain evidence="5 6">DSM 21120</strain>
    </source>
</reference>
<dbReference type="EMBL" id="FQXI01000001">
    <property type="protein sequence ID" value="SHH05905.1"/>
    <property type="molecule type" value="Genomic_DNA"/>
</dbReference>
<dbReference type="STRING" id="1120995.SAMN02745245_00494"/>
<dbReference type="PROSITE" id="PS51770">
    <property type="entry name" value="HOTDOG_ACOT"/>
    <property type="match status" value="1"/>
</dbReference>
<evidence type="ECO:0000313" key="5">
    <source>
        <dbReference type="EMBL" id="SHH05905.1"/>
    </source>
</evidence>
<dbReference type="OrthoDB" id="9791628at2"/>
<comment type="similarity">
    <text evidence="1">Belongs to the acyl coenzyme A hydrolase family.</text>
</comment>
<dbReference type="SUPFAM" id="SSF54637">
    <property type="entry name" value="Thioesterase/thiol ester dehydrase-isomerase"/>
    <property type="match status" value="1"/>
</dbReference>
<proteinExistence type="inferred from homology"/>
<evidence type="ECO:0000256" key="3">
    <source>
        <dbReference type="PROSITE-ProRule" id="PRU01106"/>
    </source>
</evidence>
<dbReference type="PANTHER" id="PTHR11049">
    <property type="entry name" value="ACYL COENZYME A THIOESTER HYDROLASE"/>
    <property type="match status" value="1"/>
</dbReference>
<dbReference type="CDD" id="cd03442">
    <property type="entry name" value="BFIT_BACH"/>
    <property type="match status" value="1"/>
</dbReference>
<dbReference type="RefSeq" id="WP_083529037.1">
    <property type="nucleotide sequence ID" value="NZ_FQXI01000001.1"/>
</dbReference>
<dbReference type="Proteomes" id="UP000184032">
    <property type="component" value="Unassembled WGS sequence"/>
</dbReference>
<keyword evidence="6" id="KW-1185">Reference proteome</keyword>
<keyword evidence="2 3" id="KW-0378">Hydrolase</keyword>
<feature type="domain" description="HotDog ACOT-type" evidence="4">
    <location>
        <begin position="14"/>
        <end position="126"/>
    </location>
</feature>
<evidence type="ECO:0000313" key="6">
    <source>
        <dbReference type="Proteomes" id="UP000184032"/>
    </source>
</evidence>
<dbReference type="InterPro" id="IPR040170">
    <property type="entry name" value="Cytosol_ACT"/>
</dbReference>
<evidence type="ECO:0000259" key="4">
    <source>
        <dbReference type="PROSITE" id="PS51770"/>
    </source>
</evidence>
<dbReference type="AlphaFoldDB" id="A0A1M5PVK6"/>
<dbReference type="GO" id="GO:0006637">
    <property type="term" value="P:acyl-CoA metabolic process"/>
    <property type="evidence" value="ECO:0007669"/>
    <property type="project" value="TreeGrafter"/>
</dbReference>
<dbReference type="PANTHER" id="PTHR11049:SF24">
    <property type="entry name" value="CYTOSOLIC ACYL COENZYME A THIOESTER HYDROLASE"/>
    <property type="match status" value="1"/>
</dbReference>
<organism evidence="5 6">
    <name type="scientific">Anaerosphaera aminiphila DSM 21120</name>
    <dbReference type="NCBI Taxonomy" id="1120995"/>
    <lineage>
        <taxon>Bacteria</taxon>
        <taxon>Bacillati</taxon>
        <taxon>Bacillota</taxon>
        <taxon>Tissierellia</taxon>
        <taxon>Tissierellales</taxon>
        <taxon>Peptoniphilaceae</taxon>
        <taxon>Anaerosphaera</taxon>
    </lineage>
</organism>
<protein>
    <submittedName>
        <fullName evidence="5">Thioesterase superfamily protein</fullName>
    </submittedName>
</protein>
<dbReference type="InterPro" id="IPR033120">
    <property type="entry name" value="HOTDOG_ACOT"/>
</dbReference>
<dbReference type="Pfam" id="PF03061">
    <property type="entry name" value="4HBT"/>
    <property type="match status" value="1"/>
</dbReference>